<dbReference type="Proteomes" id="UP000046392">
    <property type="component" value="Unplaced"/>
</dbReference>
<reference evidence="3" key="1">
    <citation type="submission" date="2017-02" db="UniProtKB">
        <authorList>
            <consortium name="WormBaseParasite"/>
        </authorList>
    </citation>
    <scope>IDENTIFICATION</scope>
</reference>
<proteinExistence type="predicted"/>
<keyword evidence="2" id="KW-1185">Reference proteome</keyword>
<evidence type="ECO:0000313" key="3">
    <source>
        <dbReference type="WBParaSite" id="SPAL_0000715600.1"/>
    </source>
</evidence>
<feature type="compositionally biased region" description="Polar residues" evidence="1">
    <location>
        <begin position="57"/>
        <end position="66"/>
    </location>
</feature>
<feature type="compositionally biased region" description="Basic residues" evidence="1">
    <location>
        <begin position="1"/>
        <end position="12"/>
    </location>
</feature>
<accession>A0A0N5BML7</accession>
<dbReference type="AlphaFoldDB" id="A0A0N5BML7"/>
<evidence type="ECO:0000256" key="1">
    <source>
        <dbReference type="SAM" id="MobiDB-lite"/>
    </source>
</evidence>
<dbReference type="WBParaSite" id="SPAL_0000715600.1">
    <property type="protein sequence ID" value="SPAL_0000715600.1"/>
    <property type="gene ID" value="SPAL_0000715600"/>
</dbReference>
<evidence type="ECO:0000313" key="2">
    <source>
        <dbReference type="Proteomes" id="UP000046392"/>
    </source>
</evidence>
<sequence>MSRDRKSRKNRSKSRDLESRRRSRRRTHSRRSKKSNSDKKSRSRRQRYTVRDVEKPLSSNPLMNDQPNILGGDIQQHPGVQAPVQNIPQTVQNNIDQRPVVEVVQKPPEVPVKAVTVINSAERIKPPTRRVKRTAPNLSANYSCFSVSSQKVDGKMVHSVFVTTTENIPKRVQLDNNKLALGSKNILDNLEIQKICKNIKNGVKFGNYPQETIGNIKNCKETGRVPNYDGTFKTRDDVKLDNRDMFLAKIRSLQDKIFIQ</sequence>
<feature type="compositionally biased region" description="Basic residues" evidence="1">
    <location>
        <begin position="21"/>
        <end position="34"/>
    </location>
</feature>
<organism evidence="2 3">
    <name type="scientific">Strongyloides papillosus</name>
    <name type="common">Intestinal threadworm</name>
    <dbReference type="NCBI Taxonomy" id="174720"/>
    <lineage>
        <taxon>Eukaryota</taxon>
        <taxon>Metazoa</taxon>
        <taxon>Ecdysozoa</taxon>
        <taxon>Nematoda</taxon>
        <taxon>Chromadorea</taxon>
        <taxon>Rhabditida</taxon>
        <taxon>Tylenchina</taxon>
        <taxon>Panagrolaimomorpha</taxon>
        <taxon>Strongyloidoidea</taxon>
        <taxon>Strongyloididae</taxon>
        <taxon>Strongyloides</taxon>
    </lineage>
</organism>
<feature type="region of interest" description="Disordered" evidence="1">
    <location>
        <begin position="1"/>
        <end position="66"/>
    </location>
</feature>
<name>A0A0N5BML7_STREA</name>
<protein>
    <submittedName>
        <fullName evidence="3">SMAP domain-containing protein</fullName>
    </submittedName>
</protein>